<dbReference type="GeneID" id="103711033"/>
<evidence type="ECO:0000313" key="4">
    <source>
        <dbReference type="RefSeq" id="XP_008795224.1"/>
    </source>
</evidence>
<evidence type="ECO:0000313" key="3">
    <source>
        <dbReference type="Proteomes" id="UP000228380"/>
    </source>
</evidence>
<protein>
    <submittedName>
        <fullName evidence="4">Nuclear transport factor 2-like</fullName>
    </submittedName>
</protein>
<reference evidence="3" key="1">
    <citation type="journal article" date="2019" name="Nat. Commun.">
        <title>Genome-wide association mapping of date palm fruit traits.</title>
        <authorList>
            <person name="Hazzouri K.M."/>
            <person name="Gros-Balthazard M."/>
            <person name="Flowers J.M."/>
            <person name="Copetti D."/>
            <person name="Lemansour A."/>
            <person name="Lebrun M."/>
            <person name="Masmoudi K."/>
            <person name="Ferrand S."/>
            <person name="Dhar M.I."/>
            <person name="Fresquez Z.A."/>
            <person name="Rosas U."/>
            <person name="Zhang J."/>
            <person name="Talag J."/>
            <person name="Lee S."/>
            <person name="Kudrna D."/>
            <person name="Powell R.F."/>
            <person name="Leitch I.J."/>
            <person name="Krueger R.R."/>
            <person name="Wing R.A."/>
            <person name="Amiri K.M.A."/>
            <person name="Purugganan M.D."/>
        </authorList>
    </citation>
    <scope>NUCLEOTIDE SEQUENCE [LARGE SCALE GENOMIC DNA]</scope>
    <source>
        <strain evidence="3">cv. Khalas</strain>
    </source>
</reference>
<dbReference type="GO" id="GO:0005829">
    <property type="term" value="C:cytosol"/>
    <property type="evidence" value="ECO:0007669"/>
    <property type="project" value="TreeGrafter"/>
</dbReference>
<dbReference type="PANTHER" id="PTHR10693:SF20">
    <property type="entry name" value="AT27578P"/>
    <property type="match status" value="1"/>
</dbReference>
<dbReference type="Proteomes" id="UP000228380">
    <property type="component" value="Chromosome 10"/>
</dbReference>
<dbReference type="CDD" id="cd00780">
    <property type="entry name" value="NTF2"/>
    <property type="match status" value="1"/>
</dbReference>
<dbReference type="AlphaFoldDB" id="A0A8B7CAJ6"/>
<dbReference type="InterPro" id="IPR032710">
    <property type="entry name" value="NTF2-like_dom_sf"/>
</dbReference>
<evidence type="ECO:0000256" key="1">
    <source>
        <dbReference type="ARBA" id="ARBA00022884"/>
    </source>
</evidence>
<dbReference type="InterPro" id="IPR002075">
    <property type="entry name" value="NTF2_dom"/>
</dbReference>
<dbReference type="KEGG" id="pda:103711033"/>
<dbReference type="PANTHER" id="PTHR10693">
    <property type="entry name" value="RAS GTPASE-ACTIVATING PROTEIN-BINDING PROTEIN"/>
    <property type="match status" value="1"/>
</dbReference>
<dbReference type="GO" id="GO:1990904">
    <property type="term" value="C:ribonucleoprotein complex"/>
    <property type="evidence" value="ECO:0007669"/>
    <property type="project" value="TreeGrafter"/>
</dbReference>
<dbReference type="InterPro" id="IPR018222">
    <property type="entry name" value="Nuclear_transport_factor_2_euk"/>
</dbReference>
<feature type="domain" description="NTF2" evidence="2">
    <location>
        <begin position="18"/>
        <end position="120"/>
    </location>
</feature>
<dbReference type="Gene3D" id="3.10.450.50">
    <property type="match status" value="1"/>
</dbReference>
<dbReference type="OrthoDB" id="339151at2759"/>
<keyword evidence="1" id="KW-0694">RNA-binding</keyword>
<gene>
    <name evidence="4" type="primary">LOC103711033</name>
</gene>
<proteinExistence type="predicted"/>
<accession>A0A8B7CAJ6</accession>
<reference evidence="4" key="2">
    <citation type="submission" date="2025-08" db="UniProtKB">
        <authorList>
            <consortium name="RefSeq"/>
        </authorList>
    </citation>
    <scope>IDENTIFICATION</scope>
    <source>
        <tissue evidence="4">Young leaves</tissue>
    </source>
</reference>
<sequence length="120" mass="13532">MASKQSAPGRSPPSAQVVGNAFVHQYYHILHQSPELVYYFCLENSKLVRPEDQGMMSLITTMQAINEKILSMDYREFEAEKKTVDAQESLDGGVFLLVTGYLTGKDNIKRSFTQSFFLAT</sequence>
<dbReference type="PROSITE" id="PS50177">
    <property type="entry name" value="NTF2_DOMAIN"/>
    <property type="match status" value="1"/>
</dbReference>
<name>A0A8B7CAJ6_PHODC</name>
<dbReference type="RefSeq" id="XP_008795224.1">
    <property type="nucleotide sequence ID" value="XM_008797002.3"/>
</dbReference>
<organism evidence="3 4">
    <name type="scientific">Phoenix dactylifera</name>
    <name type="common">Date palm</name>
    <dbReference type="NCBI Taxonomy" id="42345"/>
    <lineage>
        <taxon>Eukaryota</taxon>
        <taxon>Viridiplantae</taxon>
        <taxon>Streptophyta</taxon>
        <taxon>Embryophyta</taxon>
        <taxon>Tracheophyta</taxon>
        <taxon>Spermatophyta</taxon>
        <taxon>Magnoliopsida</taxon>
        <taxon>Liliopsida</taxon>
        <taxon>Arecaceae</taxon>
        <taxon>Coryphoideae</taxon>
        <taxon>Phoeniceae</taxon>
        <taxon>Phoenix</taxon>
    </lineage>
</organism>
<dbReference type="InterPro" id="IPR039539">
    <property type="entry name" value="Ras_GTPase_bind_prot"/>
</dbReference>
<keyword evidence="3" id="KW-1185">Reference proteome</keyword>
<evidence type="ECO:0000259" key="2">
    <source>
        <dbReference type="PROSITE" id="PS50177"/>
    </source>
</evidence>
<dbReference type="GO" id="GO:0003729">
    <property type="term" value="F:mRNA binding"/>
    <property type="evidence" value="ECO:0007669"/>
    <property type="project" value="TreeGrafter"/>
</dbReference>
<dbReference type="SUPFAM" id="SSF54427">
    <property type="entry name" value="NTF2-like"/>
    <property type="match status" value="1"/>
</dbReference>
<dbReference type="Pfam" id="PF02136">
    <property type="entry name" value="NTF2"/>
    <property type="match status" value="1"/>
</dbReference>